<proteinExistence type="predicted"/>
<accession>X1GZ23</accession>
<dbReference type="EMBL" id="BARU01009532">
    <property type="protein sequence ID" value="GAH38273.1"/>
    <property type="molecule type" value="Genomic_DNA"/>
</dbReference>
<dbReference type="AlphaFoldDB" id="X1GZ23"/>
<name>X1GZ23_9ZZZZ</name>
<sequence length="50" mass="5679">MSGWFFINSRRLVQIGELWGNRFTILLRDLDVSLETALEVAGEVQSSPLL</sequence>
<reference evidence="1" key="1">
    <citation type="journal article" date="2014" name="Front. Microbiol.">
        <title>High frequency of phylogenetically diverse reductive dehalogenase-homologous genes in deep subseafloor sedimentary metagenomes.</title>
        <authorList>
            <person name="Kawai M."/>
            <person name="Futagami T."/>
            <person name="Toyoda A."/>
            <person name="Takaki Y."/>
            <person name="Nishi S."/>
            <person name="Hori S."/>
            <person name="Arai W."/>
            <person name="Tsubouchi T."/>
            <person name="Morono Y."/>
            <person name="Uchiyama I."/>
            <person name="Ito T."/>
            <person name="Fujiyama A."/>
            <person name="Inagaki F."/>
            <person name="Takami H."/>
        </authorList>
    </citation>
    <scope>NUCLEOTIDE SEQUENCE</scope>
    <source>
        <strain evidence="1">Expedition CK06-06</strain>
    </source>
</reference>
<gene>
    <name evidence="1" type="ORF">S03H2_18376</name>
</gene>
<evidence type="ECO:0000313" key="1">
    <source>
        <dbReference type="EMBL" id="GAH38273.1"/>
    </source>
</evidence>
<comment type="caution">
    <text evidence="1">The sequence shown here is derived from an EMBL/GenBank/DDBJ whole genome shotgun (WGS) entry which is preliminary data.</text>
</comment>
<feature type="non-terminal residue" evidence="1">
    <location>
        <position position="50"/>
    </location>
</feature>
<organism evidence="1">
    <name type="scientific">marine sediment metagenome</name>
    <dbReference type="NCBI Taxonomy" id="412755"/>
    <lineage>
        <taxon>unclassified sequences</taxon>
        <taxon>metagenomes</taxon>
        <taxon>ecological metagenomes</taxon>
    </lineage>
</organism>
<protein>
    <submittedName>
        <fullName evidence="1">Uncharacterized protein</fullName>
    </submittedName>
</protein>